<dbReference type="EMBL" id="FO082048">
    <property type="protein sequence ID" value="CCE85008.1"/>
    <property type="molecule type" value="Genomic_DNA"/>
</dbReference>
<evidence type="ECO:0000313" key="3">
    <source>
        <dbReference type="EMBL" id="CCE85008.1"/>
    </source>
</evidence>
<dbReference type="Proteomes" id="UP000005222">
    <property type="component" value="Chromosome L"/>
</dbReference>
<protein>
    <submittedName>
        <fullName evidence="3">Piso0_004574 protein</fullName>
    </submittedName>
</protein>
<proteinExistence type="predicted"/>
<evidence type="ECO:0000313" key="4">
    <source>
        <dbReference type="Proteomes" id="UP000005222"/>
    </source>
</evidence>
<feature type="region of interest" description="Disordered" evidence="1">
    <location>
        <begin position="1"/>
        <end position="42"/>
    </location>
</feature>
<dbReference type="InParanoid" id="G8Y5U7"/>
<sequence length="122" mass="13636">MRAPGRRDHSGTHTRDTKHTRLRRRSRPHKPRQATAKRRRSCATQPAVTCIYRRHINDTIGSPGYTVHTLPVLRDIASAAVRHGRSLATWTAAPLGSSRPSCESVGFMFSQDTSCMCDDPLD</sequence>
<evidence type="ECO:0000313" key="2">
    <source>
        <dbReference type="EMBL" id="CCE83977.1"/>
    </source>
</evidence>
<reference evidence="4" key="2">
    <citation type="journal article" date="2012" name="G3 (Bethesda)">
        <title>Pichia sorbitophila, an interspecies yeast hybrid reveals early steps of genome resolution following polyploidization.</title>
        <authorList>
            <person name="Leh Louis V."/>
            <person name="Despons L."/>
            <person name="Friedrich A."/>
            <person name="Martin T."/>
            <person name="Durrens P."/>
            <person name="Casaregola S."/>
            <person name="Neuveglise C."/>
            <person name="Fairhead C."/>
            <person name="Marck C."/>
            <person name="Cruz J.A."/>
            <person name="Straub M.L."/>
            <person name="Kugler V."/>
            <person name="Sacerdot C."/>
            <person name="Uzunov Z."/>
            <person name="Thierry A."/>
            <person name="Weiss S."/>
            <person name="Bleykasten C."/>
            <person name="De Montigny J."/>
            <person name="Jacques N."/>
            <person name="Jung P."/>
            <person name="Lemaire M."/>
            <person name="Mallet S."/>
            <person name="Morel G."/>
            <person name="Richard G.F."/>
            <person name="Sarkar A."/>
            <person name="Savel G."/>
            <person name="Schacherer J."/>
            <person name="Seret M.L."/>
            <person name="Talla E."/>
            <person name="Samson G."/>
            <person name="Jubin C."/>
            <person name="Poulain J."/>
            <person name="Vacherie B."/>
            <person name="Barbe V."/>
            <person name="Pelletier E."/>
            <person name="Sherman D.J."/>
            <person name="Westhof E."/>
            <person name="Weissenbach J."/>
            <person name="Baret P.V."/>
            <person name="Wincker P."/>
            <person name="Gaillardin C."/>
            <person name="Dujon B."/>
            <person name="Souciet J.L."/>
        </authorList>
    </citation>
    <scope>NUCLEOTIDE SEQUENCE [LARGE SCALE GENOMIC DNA]</scope>
    <source>
        <strain evidence="4">ATCC MYA-4447 / BCRC 22081 / CBS 7064 / NBRC 10061 / NRRL Y-12695</strain>
    </source>
</reference>
<keyword evidence="4" id="KW-1185">Reference proteome</keyword>
<evidence type="ECO:0000256" key="1">
    <source>
        <dbReference type="SAM" id="MobiDB-lite"/>
    </source>
</evidence>
<dbReference type="HOGENOM" id="CLU_2027590_0_0_1"/>
<dbReference type="Proteomes" id="UP000005222">
    <property type="component" value="Chromosome K"/>
</dbReference>
<feature type="compositionally biased region" description="Basic residues" evidence="1">
    <location>
        <begin position="20"/>
        <end position="41"/>
    </location>
</feature>
<name>G8Y5U7_PICSO</name>
<organism evidence="3 4">
    <name type="scientific">Pichia sorbitophila (strain ATCC MYA-4447 / BCRC 22081 / CBS 7064 / NBRC 10061 / NRRL Y-12695)</name>
    <name type="common">Hybrid yeast</name>
    <dbReference type="NCBI Taxonomy" id="559304"/>
    <lineage>
        <taxon>Eukaryota</taxon>
        <taxon>Fungi</taxon>
        <taxon>Dikarya</taxon>
        <taxon>Ascomycota</taxon>
        <taxon>Saccharomycotina</taxon>
        <taxon>Pichiomycetes</taxon>
        <taxon>Debaryomycetaceae</taxon>
        <taxon>Millerozyma</taxon>
    </lineage>
</organism>
<accession>G8Y5U7</accession>
<feature type="compositionally biased region" description="Basic and acidic residues" evidence="1">
    <location>
        <begin position="1"/>
        <end position="19"/>
    </location>
</feature>
<reference evidence="3" key="1">
    <citation type="submission" date="2011-10" db="EMBL/GenBank/DDBJ databases">
        <authorList>
            <person name="Genoscope - CEA"/>
        </authorList>
    </citation>
    <scope>NUCLEOTIDE SEQUENCE</scope>
</reference>
<dbReference type="AlphaFoldDB" id="G8Y5U7"/>
<dbReference type="EMBL" id="FO082049">
    <property type="protein sequence ID" value="CCE83977.1"/>
    <property type="molecule type" value="Genomic_DNA"/>
</dbReference>
<gene>
    <name evidence="3" type="primary">Piso0_004574</name>
    <name evidence="2" type="ORF">GNLVRS01_PISO0K19876g</name>
    <name evidence="3" type="ORF">GNLVRS01_PISO0L19877g</name>
</gene>